<dbReference type="Proteomes" id="UP000245533">
    <property type="component" value="Unassembled WGS sequence"/>
</dbReference>
<dbReference type="SUPFAM" id="SSF56925">
    <property type="entry name" value="OMPA-like"/>
    <property type="match status" value="1"/>
</dbReference>
<dbReference type="Pfam" id="PF13568">
    <property type="entry name" value="OMP_b-brl_2"/>
    <property type="match status" value="1"/>
</dbReference>
<protein>
    <recommendedName>
        <fullName evidence="2">Outer membrane protein beta-barrel domain-containing protein</fullName>
    </recommendedName>
</protein>
<proteinExistence type="predicted"/>
<dbReference type="OrthoDB" id="1524140at2"/>
<dbReference type="InterPro" id="IPR025665">
    <property type="entry name" value="Beta-barrel_OMP_2"/>
</dbReference>
<accession>A0A316U340</accession>
<dbReference type="RefSeq" id="WP_109644270.1">
    <property type="nucleotide sequence ID" value="NZ_QGGB01000002.1"/>
</dbReference>
<gene>
    <name evidence="3" type="ORF">DDZ15_01880</name>
</gene>
<feature type="domain" description="Outer membrane protein beta-barrel" evidence="2">
    <location>
        <begin position="28"/>
        <end position="219"/>
    </location>
</feature>
<organism evidence="3 4">
    <name type="scientific">Rhodohalobacter mucosus</name>
    <dbReference type="NCBI Taxonomy" id="2079485"/>
    <lineage>
        <taxon>Bacteria</taxon>
        <taxon>Pseudomonadati</taxon>
        <taxon>Balneolota</taxon>
        <taxon>Balneolia</taxon>
        <taxon>Balneolales</taxon>
        <taxon>Balneolaceae</taxon>
        <taxon>Rhodohalobacter</taxon>
    </lineage>
</organism>
<dbReference type="EMBL" id="QGGB01000002">
    <property type="protein sequence ID" value="PWN07786.1"/>
    <property type="molecule type" value="Genomic_DNA"/>
</dbReference>
<keyword evidence="4" id="KW-1185">Reference proteome</keyword>
<feature type="signal peptide" evidence="1">
    <location>
        <begin position="1"/>
        <end position="28"/>
    </location>
</feature>
<dbReference type="InterPro" id="IPR011250">
    <property type="entry name" value="OMP/PagP_B-barrel"/>
</dbReference>
<keyword evidence="1" id="KW-0732">Signal</keyword>
<evidence type="ECO:0000259" key="2">
    <source>
        <dbReference type="Pfam" id="PF13568"/>
    </source>
</evidence>
<evidence type="ECO:0000256" key="1">
    <source>
        <dbReference type="SAM" id="SignalP"/>
    </source>
</evidence>
<name>A0A316U340_9BACT</name>
<evidence type="ECO:0000313" key="4">
    <source>
        <dbReference type="Proteomes" id="UP000245533"/>
    </source>
</evidence>
<dbReference type="AlphaFoldDB" id="A0A316U340"/>
<reference evidence="3 4" key="1">
    <citation type="submission" date="2018-05" db="EMBL/GenBank/DDBJ databases">
        <title>Rhodohalobacter halophilus gen. nov., sp. nov., a moderately halophilic member of the family Balneolaceae.</title>
        <authorList>
            <person name="Liu Z.-W."/>
        </authorList>
    </citation>
    <scope>NUCLEOTIDE SEQUENCE [LARGE SCALE GENOMIC DNA]</scope>
    <source>
        <strain evidence="3 4">8A47</strain>
    </source>
</reference>
<evidence type="ECO:0000313" key="3">
    <source>
        <dbReference type="EMBL" id="PWN07786.1"/>
    </source>
</evidence>
<sequence length="243" mass="26606">MHFLSKLFLPAIIFLLGSSFFAPFSASAQNLGLGAKVGINVTSHLNNFRFVSGDIDLDFNPGVATGFTGGLIIRRPISRNFRFQAEPTFSMMGATYNDDFVLRGFDFDSDSRTKLYYVQLPLIIQFSTAPPERVVFGRERAETTYHLSGGLFGGYLFDATFSGTNTGAPIGIAFEGAFSENVTDQYKEYDGGVILGGGIEYGSTNKIGLDLRILYSVLDSGDFANVNFKPHNIGLSIVLYYLL</sequence>
<comment type="caution">
    <text evidence="3">The sequence shown here is derived from an EMBL/GenBank/DDBJ whole genome shotgun (WGS) entry which is preliminary data.</text>
</comment>
<feature type="chain" id="PRO_5016274407" description="Outer membrane protein beta-barrel domain-containing protein" evidence="1">
    <location>
        <begin position="29"/>
        <end position="243"/>
    </location>
</feature>